<feature type="binding site" evidence="6">
    <location>
        <position position="331"/>
    </location>
    <ligand>
        <name>a divalent metal cation</name>
        <dbReference type="ChEBI" id="CHEBI:60240"/>
        <label>1</label>
    </ligand>
</feature>
<dbReference type="STRING" id="511995.CFPG_045"/>
<sequence length="364" mass="40785">MKIFEIIKFIETFAPLELQDSFDNSGLQIGNVFGEVKGILLCLDITEKVIDEAIEQTCNLIISHHPLLFNPLKKIVGQTYVERCIVKACKNDITIYSAHTNLDNAVGGLNFRLAEKIGLRNIKVLRHRRGELLKLVTFVPLKQVETVRNALFDAGAGNIGDYDFCSFNSIGEGTFRAGENSHPFVGECGKFHVEKEIRMETVFPSLKKREVLNALLASHPYEEPVYDFYPLLNSWDGAGTGVIGELITEENEKSFLKKIKAIFHLKTLEYSSFIGKTIRKVALCGGSGAFLIQDAIACKADVFLTGEAKYNDFYEVENKILLAIIGHYESEYCAKGIFFDIISKKIPNIALYLSDTDTNPVNYM</sequence>
<evidence type="ECO:0000256" key="6">
    <source>
        <dbReference type="PIRSR" id="PIRSR602678-1"/>
    </source>
</evidence>
<dbReference type="Proteomes" id="UP000000723">
    <property type="component" value="Chromosome"/>
</dbReference>
<dbReference type="InterPro" id="IPR002678">
    <property type="entry name" value="DUF34/NIF3"/>
</dbReference>
<dbReference type="AlphaFoldDB" id="B6YQ36"/>
<feature type="binding site" evidence="6">
    <location>
        <position position="103"/>
    </location>
    <ligand>
        <name>a divalent metal cation</name>
        <dbReference type="ChEBI" id="CHEBI:60240"/>
        <label>1</label>
    </ligand>
</feature>
<dbReference type="FunFam" id="3.30.70.120:FF:000006">
    <property type="entry name" value="GTP cyclohydrolase 1 type 2 homolog"/>
    <property type="match status" value="1"/>
</dbReference>
<dbReference type="NCBIfam" id="TIGR00486">
    <property type="entry name" value="YbgI_SA1388"/>
    <property type="match status" value="1"/>
</dbReference>
<dbReference type="Pfam" id="PF01784">
    <property type="entry name" value="DUF34_NIF3"/>
    <property type="match status" value="1"/>
</dbReference>
<dbReference type="FunFam" id="3.40.1390.30:FF:000001">
    <property type="entry name" value="GTP cyclohydrolase 1 type 2"/>
    <property type="match status" value="1"/>
</dbReference>
<dbReference type="InterPro" id="IPR036069">
    <property type="entry name" value="DUF34/NIF3_sf"/>
</dbReference>
<dbReference type="PIRSF" id="PIRSF037489">
    <property type="entry name" value="UCP037489_NIF3_YqfO"/>
    <property type="match status" value="1"/>
</dbReference>
<dbReference type="GO" id="GO:0046872">
    <property type="term" value="F:metal ion binding"/>
    <property type="evidence" value="ECO:0007669"/>
    <property type="project" value="UniProtKB-UniRule"/>
</dbReference>
<dbReference type="Gene3D" id="3.30.70.120">
    <property type="match status" value="1"/>
</dbReference>
<dbReference type="OrthoDB" id="9792792at2"/>
<dbReference type="EMBL" id="AP010656">
    <property type="protein sequence ID" value="BAG83308.1"/>
    <property type="molecule type" value="Genomic_DNA"/>
</dbReference>
<keyword evidence="8" id="KW-1185">Reference proteome</keyword>
<dbReference type="eggNOG" id="COG0327">
    <property type="taxonomic scope" value="Bacteria"/>
</dbReference>
<organism evidence="7 8">
    <name type="scientific">Azobacteroides pseudotrichonymphae genomovar. CFP2</name>
    <dbReference type="NCBI Taxonomy" id="511995"/>
    <lineage>
        <taxon>Bacteria</taxon>
        <taxon>Pseudomonadati</taxon>
        <taxon>Bacteroidota</taxon>
        <taxon>Bacteroidia</taxon>
        <taxon>Bacteroidales</taxon>
        <taxon>Candidatus Azobacteroides</taxon>
    </lineage>
</organism>
<evidence type="ECO:0000313" key="8">
    <source>
        <dbReference type="Proteomes" id="UP000000723"/>
    </source>
</evidence>
<dbReference type="RefSeq" id="WP_012573069.1">
    <property type="nucleotide sequence ID" value="NC_011565.1"/>
</dbReference>
<evidence type="ECO:0000256" key="3">
    <source>
        <dbReference type="ARBA" id="ARBA00022112"/>
    </source>
</evidence>
<dbReference type="HOGENOM" id="CLU_037423_1_0_10"/>
<name>B6YQ36_AZOPC</name>
<evidence type="ECO:0000256" key="1">
    <source>
        <dbReference type="ARBA" id="ARBA00006964"/>
    </source>
</evidence>
<comment type="subunit">
    <text evidence="2">Homohexamer.</text>
</comment>
<proteinExistence type="inferred from homology"/>
<reference evidence="8" key="1">
    <citation type="journal article" date="2008" name="Science">
        <title>Genome of an endosymbiont coupling N2 fixation to cellulolysis within RT protist cells in termite gut.</title>
        <authorList>
            <person name="Hongoh Y."/>
            <person name="Sharma V.K."/>
            <person name="Prakash T."/>
            <person name="Noda S."/>
            <person name="Toh H."/>
            <person name="Taylor T.D."/>
            <person name="Kudo T."/>
            <person name="Sakaki Y."/>
            <person name="Toyoda A."/>
            <person name="Hattori M."/>
            <person name="Ohkuma M."/>
        </authorList>
    </citation>
    <scope>NUCLEOTIDE SEQUENCE [LARGE SCALE GENOMIC DNA]</scope>
</reference>
<accession>B6YQ36</accession>
<evidence type="ECO:0000256" key="4">
    <source>
        <dbReference type="ARBA" id="ARBA00022723"/>
    </source>
</evidence>
<dbReference type="InterPro" id="IPR015867">
    <property type="entry name" value="N-reg_PII/ATP_PRibTrfase_C"/>
</dbReference>
<evidence type="ECO:0000256" key="5">
    <source>
        <dbReference type="PIRNR" id="PIRNR037489"/>
    </source>
</evidence>
<dbReference type="KEGG" id="aps:CFPG_045"/>
<comment type="similarity">
    <text evidence="1 5">Belongs to the GTP cyclohydrolase I type 2/NIF3 family.</text>
</comment>
<dbReference type="PANTHER" id="PTHR13799:SF14">
    <property type="entry name" value="GTP CYCLOHYDROLASE 1 TYPE 2 HOMOLOG"/>
    <property type="match status" value="1"/>
</dbReference>
<evidence type="ECO:0000256" key="2">
    <source>
        <dbReference type="ARBA" id="ARBA00011643"/>
    </source>
</evidence>
<feature type="binding site" evidence="6">
    <location>
        <position position="65"/>
    </location>
    <ligand>
        <name>a divalent metal cation</name>
        <dbReference type="ChEBI" id="CHEBI:60240"/>
        <label>1</label>
    </ligand>
</feature>
<feature type="binding site" evidence="6">
    <location>
        <position position="327"/>
    </location>
    <ligand>
        <name>a divalent metal cation</name>
        <dbReference type="ChEBI" id="CHEBI:60240"/>
        <label>1</label>
    </ligand>
</feature>
<dbReference type="SUPFAM" id="SSF102705">
    <property type="entry name" value="NIF3 (NGG1p interacting factor 3)-like"/>
    <property type="match status" value="1"/>
</dbReference>
<evidence type="ECO:0000313" key="7">
    <source>
        <dbReference type="EMBL" id="BAG83308.1"/>
    </source>
</evidence>
<dbReference type="Gene3D" id="3.40.1390.30">
    <property type="entry name" value="NIF3 (NGG1p interacting factor 3)-like"/>
    <property type="match status" value="1"/>
</dbReference>
<feature type="binding site" evidence="6">
    <location>
        <position position="64"/>
    </location>
    <ligand>
        <name>a divalent metal cation</name>
        <dbReference type="ChEBI" id="CHEBI:60240"/>
        <label>2</label>
    </ligand>
</feature>
<protein>
    <recommendedName>
        <fullName evidence="3 5">GTP cyclohydrolase 1 type 2 homolog</fullName>
    </recommendedName>
</protein>
<keyword evidence="4 5" id="KW-0479">Metal-binding</keyword>
<dbReference type="GO" id="GO:0005737">
    <property type="term" value="C:cytoplasm"/>
    <property type="evidence" value="ECO:0007669"/>
    <property type="project" value="TreeGrafter"/>
</dbReference>
<dbReference type="InterPro" id="IPR017221">
    <property type="entry name" value="DUF34/NIF3_bac"/>
</dbReference>
<dbReference type="PANTHER" id="PTHR13799">
    <property type="entry name" value="NGG1 INTERACTING FACTOR 3"/>
    <property type="match status" value="1"/>
</dbReference>
<gene>
    <name evidence="7" type="ordered locus">CFPG_045</name>
</gene>